<dbReference type="EMBL" id="BAAACW010000027">
    <property type="protein sequence ID" value="GAA0354595.1"/>
    <property type="molecule type" value="Genomic_DNA"/>
</dbReference>
<dbReference type="InterPro" id="IPR004099">
    <property type="entry name" value="Pyr_nucl-diS_OxRdtase_dimer"/>
</dbReference>
<dbReference type="Pfam" id="PF02852">
    <property type="entry name" value="Pyr_redox_dim"/>
    <property type="match status" value="1"/>
</dbReference>
<dbReference type="PROSITE" id="PS00076">
    <property type="entry name" value="PYRIDINE_REDOX_1"/>
    <property type="match status" value="1"/>
</dbReference>
<comment type="cofactor">
    <cofactor evidence="1">
        <name>FAD</name>
        <dbReference type="ChEBI" id="CHEBI:57692"/>
    </cofactor>
</comment>
<dbReference type="PRINTS" id="PR00368">
    <property type="entry name" value="FADPNR"/>
</dbReference>
<sequence length="442" mass="48503">MHYDIICIGYGQGAHELSLTLASKGWKVAVIEKSETNYGGSCINIGCIPTKILAHDAENHKAYAEAVDRRNQVGKKKLQVEIDDMEEPDNITLFTGPASFVDDHTVKVETKKGDVTLHSETIVISTGSEPVFPPIDGLEEADHIYTSTTLQTEKNLPQSLGILGGGNIGLEFASIYSSYGSDVTLFETADTFMGKEEPDIADEMKKELEHKGIAIHVGTSVEKVENEANQVVVTTDSGETYRFDALLVAAGRKPHISSLNLGQTAIQLTENEGIQTDDYLRTSVEGVFAIGDIRGEEMFTYITKKDAEIVLSQLLNTEDKRSLKDRQAIPYSIFTDPPFARVGLTEKEAVEKGYSVWTNAVPVKATVRAAVINDERGLFKAVVDKETGLILGASLFGDQAHELVNFIKLAMDNALPYTVLRDQMKTHPVMTEIFSSLFDFSD</sequence>
<dbReference type="SUPFAM" id="SSF55424">
    <property type="entry name" value="FAD/NAD-linked reductases, dimerisation (C-terminal) domain"/>
    <property type="match status" value="1"/>
</dbReference>
<dbReference type="Pfam" id="PF07992">
    <property type="entry name" value="Pyr_redox_2"/>
    <property type="match status" value="1"/>
</dbReference>
<evidence type="ECO:0000256" key="5">
    <source>
        <dbReference type="ARBA" id="ARBA00022857"/>
    </source>
</evidence>
<keyword evidence="4 9" id="KW-0274">FAD</keyword>
<dbReference type="RefSeq" id="WP_343753585.1">
    <property type="nucleotide sequence ID" value="NZ_BAAACW010000027.1"/>
</dbReference>
<dbReference type="InterPro" id="IPR023753">
    <property type="entry name" value="FAD/NAD-binding_dom"/>
</dbReference>
<feature type="domain" description="Pyridine nucleotide-disulphide oxidoreductase dimerisation" evidence="10">
    <location>
        <begin position="329"/>
        <end position="434"/>
    </location>
</feature>
<evidence type="ECO:0000256" key="1">
    <source>
        <dbReference type="ARBA" id="ARBA00001974"/>
    </source>
</evidence>
<accession>A0ABN0X420</accession>
<keyword evidence="5" id="KW-0521">NADP</keyword>
<dbReference type="InterPro" id="IPR012999">
    <property type="entry name" value="Pyr_OxRdtase_I_AS"/>
</dbReference>
<gene>
    <name evidence="12" type="primary">rclA</name>
    <name evidence="12" type="ORF">GCM10008932_04480</name>
</gene>
<dbReference type="InterPro" id="IPR036188">
    <property type="entry name" value="FAD/NAD-bd_sf"/>
</dbReference>
<comment type="caution">
    <text evidence="12">The sequence shown here is derived from an EMBL/GenBank/DDBJ whole genome shotgun (WGS) entry which is preliminary data.</text>
</comment>
<organism evidence="12 13">
    <name type="scientific">Alkalibacterium iburiense</name>
    <dbReference type="NCBI Taxonomy" id="290589"/>
    <lineage>
        <taxon>Bacteria</taxon>
        <taxon>Bacillati</taxon>
        <taxon>Bacillota</taxon>
        <taxon>Bacilli</taxon>
        <taxon>Lactobacillales</taxon>
        <taxon>Carnobacteriaceae</taxon>
        <taxon>Alkalibacterium</taxon>
    </lineage>
</organism>
<evidence type="ECO:0000313" key="12">
    <source>
        <dbReference type="EMBL" id="GAA0354595.1"/>
    </source>
</evidence>
<dbReference type="PIRSF" id="PIRSF000350">
    <property type="entry name" value="Mercury_reductase_MerA"/>
    <property type="match status" value="1"/>
</dbReference>
<name>A0ABN0X420_9LACT</name>
<keyword evidence="6 9" id="KW-0560">Oxidoreductase</keyword>
<evidence type="ECO:0000256" key="3">
    <source>
        <dbReference type="ARBA" id="ARBA00022630"/>
    </source>
</evidence>
<evidence type="ECO:0000256" key="2">
    <source>
        <dbReference type="ARBA" id="ARBA00007532"/>
    </source>
</evidence>
<proteinExistence type="inferred from homology"/>
<evidence type="ECO:0000256" key="4">
    <source>
        <dbReference type="ARBA" id="ARBA00022827"/>
    </source>
</evidence>
<evidence type="ECO:0000256" key="9">
    <source>
        <dbReference type="RuleBase" id="RU003691"/>
    </source>
</evidence>
<reference evidence="12 13" key="1">
    <citation type="journal article" date="2019" name="Int. J. Syst. Evol. Microbiol.">
        <title>The Global Catalogue of Microorganisms (GCM) 10K type strain sequencing project: providing services to taxonomists for standard genome sequencing and annotation.</title>
        <authorList>
            <consortium name="The Broad Institute Genomics Platform"/>
            <consortium name="The Broad Institute Genome Sequencing Center for Infectious Disease"/>
            <person name="Wu L."/>
            <person name="Ma J."/>
        </authorList>
    </citation>
    <scope>NUCLEOTIDE SEQUENCE [LARGE SCALE GENOMIC DNA]</scope>
    <source>
        <strain evidence="12 13">JCM 12662</strain>
    </source>
</reference>
<evidence type="ECO:0000313" key="13">
    <source>
        <dbReference type="Proteomes" id="UP001501166"/>
    </source>
</evidence>
<keyword evidence="8 9" id="KW-0676">Redox-active center</keyword>
<evidence type="ECO:0000259" key="11">
    <source>
        <dbReference type="Pfam" id="PF07992"/>
    </source>
</evidence>
<dbReference type="Gene3D" id="3.50.50.60">
    <property type="entry name" value="FAD/NAD(P)-binding domain"/>
    <property type="match status" value="2"/>
</dbReference>
<dbReference type="PRINTS" id="PR00411">
    <property type="entry name" value="PNDRDTASEI"/>
</dbReference>
<keyword evidence="7" id="KW-1015">Disulfide bond</keyword>
<evidence type="ECO:0000256" key="7">
    <source>
        <dbReference type="ARBA" id="ARBA00023157"/>
    </source>
</evidence>
<dbReference type="Proteomes" id="UP001501166">
    <property type="component" value="Unassembled WGS sequence"/>
</dbReference>
<dbReference type="SUPFAM" id="SSF51905">
    <property type="entry name" value="FAD/NAD(P)-binding domain"/>
    <property type="match status" value="1"/>
</dbReference>
<dbReference type="InterPro" id="IPR001100">
    <property type="entry name" value="Pyr_nuc-diS_OxRdtase"/>
</dbReference>
<keyword evidence="13" id="KW-1185">Reference proteome</keyword>
<dbReference type="InterPro" id="IPR016156">
    <property type="entry name" value="FAD/NAD-linked_Rdtase_dimer_sf"/>
</dbReference>
<dbReference type="Gene3D" id="3.30.390.30">
    <property type="match status" value="1"/>
</dbReference>
<evidence type="ECO:0000256" key="6">
    <source>
        <dbReference type="ARBA" id="ARBA00023002"/>
    </source>
</evidence>
<feature type="domain" description="FAD/NAD(P)-binding" evidence="11">
    <location>
        <begin position="3"/>
        <end position="296"/>
    </location>
</feature>
<evidence type="ECO:0000259" key="10">
    <source>
        <dbReference type="Pfam" id="PF02852"/>
    </source>
</evidence>
<evidence type="ECO:0000256" key="8">
    <source>
        <dbReference type="ARBA" id="ARBA00023284"/>
    </source>
</evidence>
<keyword evidence="3 9" id="KW-0285">Flavoprotein</keyword>
<protein>
    <submittedName>
        <fullName evidence="12">Reactive chlorine resistance oxidoreductase RclA</fullName>
    </submittedName>
</protein>
<comment type="similarity">
    <text evidence="2 9">Belongs to the class-I pyridine nucleotide-disulfide oxidoreductase family.</text>
</comment>
<dbReference type="PANTHER" id="PTHR43014">
    <property type="entry name" value="MERCURIC REDUCTASE"/>
    <property type="match status" value="1"/>
</dbReference>
<dbReference type="PANTHER" id="PTHR43014:SF4">
    <property type="entry name" value="PYRIDINE NUCLEOTIDE-DISULFIDE OXIDOREDUCTASE RCLA-RELATED"/>
    <property type="match status" value="1"/>
</dbReference>